<dbReference type="SMART" id="SM00418">
    <property type="entry name" value="HTH_ARSR"/>
    <property type="match status" value="1"/>
</dbReference>
<dbReference type="InterPro" id="IPR036388">
    <property type="entry name" value="WH-like_DNA-bd_sf"/>
</dbReference>
<evidence type="ECO:0000313" key="2">
    <source>
        <dbReference type="Proteomes" id="UP000199705"/>
    </source>
</evidence>
<name>A0A1G8D8A6_9SPHI</name>
<evidence type="ECO:0000313" key="1">
    <source>
        <dbReference type="EMBL" id="SDH54018.1"/>
    </source>
</evidence>
<accession>A0A1G8D8A6</accession>
<dbReference type="AlphaFoldDB" id="A0A1G8D8A6"/>
<dbReference type="InterPro" id="IPR001845">
    <property type="entry name" value="HTH_ArsR_DNA-bd_dom"/>
</dbReference>
<dbReference type="OrthoDB" id="799262at2"/>
<dbReference type="SUPFAM" id="SSF46785">
    <property type="entry name" value="Winged helix' DNA-binding domain"/>
    <property type="match status" value="1"/>
</dbReference>
<gene>
    <name evidence="1" type="ORF">SAMN05192573_110155</name>
</gene>
<proteinExistence type="predicted"/>
<dbReference type="InterPro" id="IPR036390">
    <property type="entry name" value="WH_DNA-bd_sf"/>
</dbReference>
<sequence>MPYFNLKFSNTDNELANFAKALALPVRIAIVRIIIANGNLVPKESLYSIPFNQETITKHIAELKRMGILKTHGLRGSIKYSIDERLFRQMADGFAMLFESIRRFEHDLQDY</sequence>
<reference evidence="2" key="1">
    <citation type="submission" date="2016-10" db="EMBL/GenBank/DDBJ databases">
        <authorList>
            <person name="Varghese N."/>
            <person name="Submissions S."/>
        </authorList>
    </citation>
    <scope>NUCLEOTIDE SEQUENCE [LARGE SCALE GENOMIC DNA]</scope>
    <source>
        <strain evidence="2">Gh-67</strain>
    </source>
</reference>
<dbReference type="Gene3D" id="1.10.10.10">
    <property type="entry name" value="Winged helix-like DNA-binding domain superfamily/Winged helix DNA-binding domain"/>
    <property type="match status" value="1"/>
</dbReference>
<organism evidence="1 2">
    <name type="scientific">Mucilaginibacter gossypii</name>
    <dbReference type="NCBI Taxonomy" id="551996"/>
    <lineage>
        <taxon>Bacteria</taxon>
        <taxon>Pseudomonadati</taxon>
        <taxon>Bacteroidota</taxon>
        <taxon>Sphingobacteriia</taxon>
        <taxon>Sphingobacteriales</taxon>
        <taxon>Sphingobacteriaceae</taxon>
        <taxon>Mucilaginibacter</taxon>
    </lineage>
</organism>
<dbReference type="RefSeq" id="WP_091170798.1">
    <property type="nucleotide sequence ID" value="NZ_CP071878.2"/>
</dbReference>
<keyword evidence="2" id="KW-1185">Reference proteome</keyword>
<dbReference type="STRING" id="551996.SAMN05192573_110155"/>
<dbReference type="EMBL" id="FNCG01000010">
    <property type="protein sequence ID" value="SDH54018.1"/>
    <property type="molecule type" value="Genomic_DNA"/>
</dbReference>
<dbReference type="GO" id="GO:0003700">
    <property type="term" value="F:DNA-binding transcription factor activity"/>
    <property type="evidence" value="ECO:0007669"/>
    <property type="project" value="InterPro"/>
</dbReference>
<dbReference type="Proteomes" id="UP000199705">
    <property type="component" value="Unassembled WGS sequence"/>
</dbReference>
<protein>
    <submittedName>
        <fullName evidence="1">Uncharacterized protein</fullName>
    </submittedName>
</protein>